<accession>A0A1Y2N5T2</accession>
<keyword evidence="5" id="KW-1185">Reference proteome</keyword>
<feature type="domain" description="Amidohydrolase-related" evidence="3">
    <location>
        <begin position="52"/>
        <end position="326"/>
    </location>
</feature>
<sequence>MSGAGPGTSGPPVARPAPAGPPRVGTVDLPVPPRDDADVPRWTAELGLPGLVDVHVHFLPERMLHKVWAYFDEARTHYGTDWPVQYRLPEQQRYEVLEQLGVLAFAPLTYPHKAGMGEWLTGWAGEFADAHPRAVRTATLFPEPSVADYLGRAVEAGARMVKVHVQVGAFDPRDPLLRDAWGLLADAGIPAVVHCGDGPIPGRHTGLGIFAEVLEAHPSLRIVLAHAGMPDFRGALELLERFPNLVLDTTMVGTAFSERIAPLPADWPAQLARFPGRIVLGSDFPNIPYPYAEQLAAIHDWATAEPRLGQSFLRSVLYEAPAELLGVRDGLPSPSIQESPW</sequence>
<evidence type="ECO:0000313" key="5">
    <source>
        <dbReference type="Proteomes" id="UP000194360"/>
    </source>
</evidence>
<dbReference type="GO" id="GO:0019748">
    <property type="term" value="P:secondary metabolic process"/>
    <property type="evidence" value="ECO:0007669"/>
    <property type="project" value="TreeGrafter"/>
</dbReference>
<dbReference type="GO" id="GO:0016787">
    <property type="term" value="F:hydrolase activity"/>
    <property type="evidence" value="ECO:0007669"/>
    <property type="project" value="UniProtKB-KW"/>
</dbReference>
<comment type="caution">
    <text evidence="4">The sequence shown here is derived from an EMBL/GenBank/DDBJ whole genome shotgun (WGS) entry which is preliminary data.</text>
</comment>
<dbReference type="Proteomes" id="UP000194360">
    <property type="component" value="Unassembled WGS sequence"/>
</dbReference>
<dbReference type="EMBL" id="MIGB01000005">
    <property type="protein sequence ID" value="OSY42551.1"/>
    <property type="molecule type" value="Genomic_DNA"/>
</dbReference>
<organism evidence="4 5">
    <name type="scientific">Pseudonocardia autotrophica</name>
    <name type="common">Amycolata autotrophica</name>
    <name type="synonym">Nocardia autotrophica</name>
    <dbReference type="NCBI Taxonomy" id="2074"/>
    <lineage>
        <taxon>Bacteria</taxon>
        <taxon>Bacillati</taxon>
        <taxon>Actinomycetota</taxon>
        <taxon>Actinomycetes</taxon>
        <taxon>Pseudonocardiales</taxon>
        <taxon>Pseudonocardiaceae</taxon>
        <taxon>Pseudonocardia</taxon>
    </lineage>
</organism>
<feature type="region of interest" description="Disordered" evidence="2">
    <location>
        <begin position="1"/>
        <end position="35"/>
    </location>
</feature>
<dbReference type="CDD" id="cd01292">
    <property type="entry name" value="metallo-dependent_hydrolases"/>
    <property type="match status" value="1"/>
</dbReference>
<dbReference type="GO" id="GO:0005737">
    <property type="term" value="C:cytoplasm"/>
    <property type="evidence" value="ECO:0007669"/>
    <property type="project" value="TreeGrafter"/>
</dbReference>
<gene>
    <name evidence="4" type="ORF">BG845_01473</name>
</gene>
<reference evidence="4 5" key="1">
    <citation type="submission" date="2016-09" db="EMBL/GenBank/DDBJ databases">
        <title>Pseudonocardia autotrophica DSM535, a candidate organism with high potential of specific P450 cytochromes.</title>
        <authorList>
            <person name="Grumaz C."/>
            <person name="Vainshtein Y."/>
            <person name="Kirstahler P."/>
            <person name="Sohn K."/>
        </authorList>
    </citation>
    <scope>NUCLEOTIDE SEQUENCE [LARGE SCALE GENOMIC DNA]</scope>
    <source>
        <strain evidence="4 5">DSM 535</strain>
    </source>
</reference>
<dbReference type="InterPro" id="IPR032465">
    <property type="entry name" value="ACMSD"/>
</dbReference>
<keyword evidence="4" id="KW-0378">Hydrolase</keyword>
<evidence type="ECO:0000259" key="3">
    <source>
        <dbReference type="Pfam" id="PF04909"/>
    </source>
</evidence>
<dbReference type="AlphaFoldDB" id="A0A1Y2N5T2"/>
<dbReference type="STRING" id="2074.BG845_01473"/>
<name>A0A1Y2N5T2_PSEAH</name>
<dbReference type="Gene3D" id="3.20.20.140">
    <property type="entry name" value="Metal-dependent hydrolases"/>
    <property type="match status" value="1"/>
</dbReference>
<dbReference type="GO" id="GO:0016831">
    <property type="term" value="F:carboxy-lyase activity"/>
    <property type="evidence" value="ECO:0007669"/>
    <property type="project" value="InterPro"/>
</dbReference>
<dbReference type="Pfam" id="PF04909">
    <property type="entry name" value="Amidohydro_2"/>
    <property type="match status" value="1"/>
</dbReference>
<evidence type="ECO:0000256" key="1">
    <source>
        <dbReference type="ARBA" id="ARBA00023239"/>
    </source>
</evidence>
<dbReference type="InterPro" id="IPR006680">
    <property type="entry name" value="Amidohydro-rel"/>
</dbReference>
<dbReference type="PANTHER" id="PTHR21240">
    <property type="entry name" value="2-AMINO-3-CARBOXYLMUCONATE-6-SEMIALDEHYDE DECARBOXYLASE"/>
    <property type="match status" value="1"/>
</dbReference>
<protein>
    <submittedName>
        <fullName evidence="4">Amidohydrolase</fullName>
    </submittedName>
</protein>
<dbReference type="SUPFAM" id="SSF51556">
    <property type="entry name" value="Metallo-dependent hydrolases"/>
    <property type="match status" value="1"/>
</dbReference>
<proteinExistence type="predicted"/>
<evidence type="ECO:0000256" key="2">
    <source>
        <dbReference type="SAM" id="MobiDB-lite"/>
    </source>
</evidence>
<dbReference type="PANTHER" id="PTHR21240:SF28">
    <property type="entry name" value="ISO-OROTATE DECARBOXYLASE (EUROFUNG)"/>
    <property type="match status" value="1"/>
</dbReference>
<keyword evidence="1" id="KW-0456">Lyase</keyword>
<evidence type="ECO:0000313" key="4">
    <source>
        <dbReference type="EMBL" id="OSY42551.1"/>
    </source>
</evidence>
<dbReference type="InterPro" id="IPR032466">
    <property type="entry name" value="Metal_Hydrolase"/>
</dbReference>